<name>A0A413RP88_9CELL</name>
<dbReference type="Proteomes" id="UP000283374">
    <property type="component" value="Unassembled WGS sequence"/>
</dbReference>
<sequence length="210" mass="23452">MMSDDLVEPVDTALRNQGEGLADQAARAVLAYREGERAPLAALVHVMTPLLWHTVRAQGADKEQAEDIVQNVWLTLVRDIDQIRDPRATLQWMLVTAKRSAWRTVRRSRDEQVRQTNDEHATDWLTTPAEDRPDSVAVRTERDEALWGHVSALPDRCRKLLGLVAMVERPDYAVVSQALGMPVGSIGPTRGRCLAKLRASLTADPTWSLS</sequence>
<proteinExistence type="inferred from homology"/>
<evidence type="ECO:0000313" key="8">
    <source>
        <dbReference type="EMBL" id="RHA43733.1"/>
    </source>
</evidence>
<keyword evidence="9" id="KW-1185">Reference proteome</keyword>
<dbReference type="PANTHER" id="PTHR43133:SF8">
    <property type="entry name" value="RNA POLYMERASE SIGMA FACTOR HI_1459-RELATED"/>
    <property type="match status" value="1"/>
</dbReference>
<dbReference type="AlphaFoldDB" id="A0A413RP88"/>
<dbReference type="SUPFAM" id="SSF88946">
    <property type="entry name" value="Sigma2 domain of RNA polymerase sigma factors"/>
    <property type="match status" value="1"/>
</dbReference>
<protein>
    <submittedName>
        <fullName evidence="8">Sigma-70 family RNA polymerase sigma factor</fullName>
    </submittedName>
</protein>
<accession>A0A413RP88</accession>
<evidence type="ECO:0000256" key="3">
    <source>
        <dbReference type="ARBA" id="ARBA00023082"/>
    </source>
</evidence>
<dbReference type="Gene3D" id="1.10.1740.10">
    <property type="match status" value="1"/>
</dbReference>
<dbReference type="InterPro" id="IPR014284">
    <property type="entry name" value="RNA_pol_sigma-70_dom"/>
</dbReference>
<keyword evidence="3" id="KW-0731">Sigma factor</keyword>
<dbReference type="OrthoDB" id="265863at2"/>
<dbReference type="InterPro" id="IPR007627">
    <property type="entry name" value="RNA_pol_sigma70_r2"/>
</dbReference>
<feature type="region of interest" description="Disordered" evidence="6">
    <location>
        <begin position="113"/>
        <end position="135"/>
    </location>
</feature>
<dbReference type="GO" id="GO:0016987">
    <property type="term" value="F:sigma factor activity"/>
    <property type="evidence" value="ECO:0007669"/>
    <property type="project" value="UniProtKB-KW"/>
</dbReference>
<feature type="domain" description="RNA polymerase sigma-70 region 2" evidence="7">
    <location>
        <begin position="47"/>
        <end position="109"/>
    </location>
</feature>
<dbReference type="EMBL" id="QWKP01000144">
    <property type="protein sequence ID" value="RHA43733.1"/>
    <property type="molecule type" value="Genomic_DNA"/>
</dbReference>
<dbReference type="InterPro" id="IPR013325">
    <property type="entry name" value="RNA_pol_sigma_r2"/>
</dbReference>
<dbReference type="Pfam" id="PF04542">
    <property type="entry name" value="Sigma70_r2"/>
    <property type="match status" value="1"/>
</dbReference>
<evidence type="ECO:0000256" key="2">
    <source>
        <dbReference type="ARBA" id="ARBA00023015"/>
    </source>
</evidence>
<evidence type="ECO:0000256" key="5">
    <source>
        <dbReference type="ARBA" id="ARBA00023163"/>
    </source>
</evidence>
<reference evidence="8 9" key="1">
    <citation type="submission" date="2018-08" db="EMBL/GenBank/DDBJ databases">
        <title>Cellulomonas rhizosphaerae sp. nov., a novel actinomycete isolated from soil.</title>
        <authorList>
            <person name="Tian Y."/>
        </authorList>
    </citation>
    <scope>NUCLEOTIDE SEQUENCE [LARGE SCALE GENOMIC DNA]</scope>
    <source>
        <strain evidence="8 9">NEAU-TCZ24</strain>
    </source>
</reference>
<organism evidence="8 9">
    <name type="scientific">Cellulomonas rhizosphaerae</name>
    <dbReference type="NCBI Taxonomy" id="2293719"/>
    <lineage>
        <taxon>Bacteria</taxon>
        <taxon>Bacillati</taxon>
        <taxon>Actinomycetota</taxon>
        <taxon>Actinomycetes</taxon>
        <taxon>Micrococcales</taxon>
        <taxon>Cellulomonadaceae</taxon>
        <taxon>Cellulomonas</taxon>
    </lineage>
</organism>
<comment type="caution">
    <text evidence="8">The sequence shown here is derived from an EMBL/GenBank/DDBJ whole genome shotgun (WGS) entry which is preliminary data.</text>
</comment>
<dbReference type="InterPro" id="IPR036388">
    <property type="entry name" value="WH-like_DNA-bd_sf"/>
</dbReference>
<feature type="compositionally biased region" description="Basic and acidic residues" evidence="6">
    <location>
        <begin position="113"/>
        <end position="122"/>
    </location>
</feature>
<dbReference type="PANTHER" id="PTHR43133">
    <property type="entry name" value="RNA POLYMERASE ECF-TYPE SIGMA FACTO"/>
    <property type="match status" value="1"/>
</dbReference>
<dbReference type="Gene3D" id="1.10.10.10">
    <property type="entry name" value="Winged helix-like DNA-binding domain superfamily/Winged helix DNA-binding domain"/>
    <property type="match status" value="1"/>
</dbReference>
<dbReference type="InterPro" id="IPR039425">
    <property type="entry name" value="RNA_pol_sigma-70-like"/>
</dbReference>
<keyword evidence="2" id="KW-0805">Transcription regulation</keyword>
<evidence type="ECO:0000259" key="7">
    <source>
        <dbReference type="Pfam" id="PF04542"/>
    </source>
</evidence>
<evidence type="ECO:0000256" key="6">
    <source>
        <dbReference type="SAM" id="MobiDB-lite"/>
    </source>
</evidence>
<dbReference type="GO" id="GO:0003677">
    <property type="term" value="F:DNA binding"/>
    <property type="evidence" value="ECO:0007669"/>
    <property type="project" value="UniProtKB-KW"/>
</dbReference>
<comment type="similarity">
    <text evidence="1">Belongs to the sigma-70 factor family. ECF subfamily.</text>
</comment>
<evidence type="ECO:0000256" key="1">
    <source>
        <dbReference type="ARBA" id="ARBA00010641"/>
    </source>
</evidence>
<keyword evidence="4" id="KW-0238">DNA-binding</keyword>
<dbReference type="GO" id="GO:0006352">
    <property type="term" value="P:DNA-templated transcription initiation"/>
    <property type="evidence" value="ECO:0007669"/>
    <property type="project" value="InterPro"/>
</dbReference>
<dbReference type="InterPro" id="IPR013324">
    <property type="entry name" value="RNA_pol_sigma_r3/r4-like"/>
</dbReference>
<dbReference type="NCBIfam" id="TIGR02937">
    <property type="entry name" value="sigma70-ECF"/>
    <property type="match status" value="1"/>
</dbReference>
<dbReference type="SUPFAM" id="SSF88659">
    <property type="entry name" value="Sigma3 and sigma4 domains of RNA polymerase sigma factors"/>
    <property type="match status" value="1"/>
</dbReference>
<evidence type="ECO:0000256" key="4">
    <source>
        <dbReference type="ARBA" id="ARBA00023125"/>
    </source>
</evidence>
<evidence type="ECO:0000313" key="9">
    <source>
        <dbReference type="Proteomes" id="UP000283374"/>
    </source>
</evidence>
<keyword evidence="5" id="KW-0804">Transcription</keyword>
<gene>
    <name evidence="8" type="ORF">D1825_04805</name>
</gene>